<keyword evidence="5" id="KW-1015">Disulfide bond</keyword>
<dbReference type="STRING" id="13370.A0A448YRR4"/>
<dbReference type="InterPro" id="IPR036774">
    <property type="entry name" value="ERV/ALR_sulphydryl_oxid_sf"/>
</dbReference>
<evidence type="ECO:0000256" key="1">
    <source>
        <dbReference type="ARBA" id="ARBA00001974"/>
    </source>
</evidence>
<dbReference type="InterPro" id="IPR017905">
    <property type="entry name" value="ERV/ALR_sulphydryl_oxidase"/>
</dbReference>
<accession>A0A448YRR4</accession>
<protein>
    <recommendedName>
        <fullName evidence="6">Sulfhydryl oxidase</fullName>
        <ecNumber evidence="6">1.8.3.2</ecNumber>
    </recommendedName>
</protein>
<dbReference type="AlphaFoldDB" id="A0A448YRR4"/>
<evidence type="ECO:0000313" key="9">
    <source>
        <dbReference type="EMBL" id="VEU23603.1"/>
    </source>
</evidence>
<keyword evidence="6" id="KW-1133">Transmembrane helix</keyword>
<evidence type="ECO:0000256" key="5">
    <source>
        <dbReference type="ARBA" id="ARBA00023157"/>
    </source>
</evidence>
<evidence type="ECO:0000256" key="7">
    <source>
        <dbReference type="SAM" id="MobiDB-lite"/>
    </source>
</evidence>
<name>A0A448YRR4_BRENA</name>
<evidence type="ECO:0000259" key="8">
    <source>
        <dbReference type="PROSITE" id="PS51324"/>
    </source>
</evidence>
<feature type="transmembrane region" description="Helical" evidence="6">
    <location>
        <begin position="21"/>
        <end position="40"/>
    </location>
</feature>
<dbReference type="EMBL" id="CAACVR010000045">
    <property type="protein sequence ID" value="VEU23603.1"/>
    <property type="molecule type" value="Genomic_DNA"/>
</dbReference>
<feature type="domain" description="ERV/ALR sulfhydryl oxidase" evidence="8">
    <location>
        <begin position="91"/>
        <end position="191"/>
    </location>
</feature>
<dbReference type="InterPro" id="IPR039799">
    <property type="entry name" value="ALR/ERV"/>
</dbReference>
<dbReference type="GO" id="GO:0016971">
    <property type="term" value="F:flavin-dependent sulfhydryl oxidase activity"/>
    <property type="evidence" value="ECO:0007669"/>
    <property type="project" value="InterPro"/>
</dbReference>
<evidence type="ECO:0000256" key="4">
    <source>
        <dbReference type="ARBA" id="ARBA00023002"/>
    </source>
</evidence>
<dbReference type="GO" id="GO:0005739">
    <property type="term" value="C:mitochondrion"/>
    <property type="evidence" value="ECO:0007669"/>
    <property type="project" value="TreeGrafter"/>
</dbReference>
<dbReference type="PANTHER" id="PTHR12645">
    <property type="entry name" value="ALR/ERV"/>
    <property type="match status" value="1"/>
</dbReference>
<dbReference type="Proteomes" id="UP000290900">
    <property type="component" value="Unassembled WGS sequence"/>
</dbReference>
<dbReference type="Pfam" id="PF04777">
    <property type="entry name" value="Evr1_Alr"/>
    <property type="match status" value="1"/>
</dbReference>
<dbReference type="SUPFAM" id="SSF69000">
    <property type="entry name" value="FAD-dependent thiol oxidase"/>
    <property type="match status" value="1"/>
</dbReference>
<feature type="region of interest" description="Disordered" evidence="7">
    <location>
        <begin position="208"/>
        <end position="242"/>
    </location>
</feature>
<proteinExistence type="predicted"/>
<evidence type="ECO:0000256" key="6">
    <source>
        <dbReference type="RuleBase" id="RU371123"/>
    </source>
</evidence>
<gene>
    <name evidence="9" type="ORF">BRENAR_LOCUS4333</name>
</gene>
<dbReference type="FunFam" id="1.20.120.310:FF:000002">
    <property type="entry name" value="Sulfhydryl oxidase"/>
    <property type="match status" value="1"/>
</dbReference>
<comment type="cofactor">
    <cofactor evidence="1 6">
        <name>FAD</name>
        <dbReference type="ChEBI" id="CHEBI:57692"/>
    </cofactor>
</comment>
<dbReference type="PANTHER" id="PTHR12645:SF1">
    <property type="entry name" value="FAD-LINKED SULFHYDRYL OXIDASE ERV2"/>
    <property type="match status" value="1"/>
</dbReference>
<dbReference type="GO" id="GO:0050660">
    <property type="term" value="F:flavin adenine dinucleotide binding"/>
    <property type="evidence" value="ECO:0007669"/>
    <property type="project" value="TreeGrafter"/>
</dbReference>
<keyword evidence="6" id="KW-0472">Membrane</keyword>
<reference evidence="9 10" key="1">
    <citation type="submission" date="2018-12" db="EMBL/GenBank/DDBJ databases">
        <authorList>
            <person name="Tiukova I."/>
            <person name="Dainat J."/>
        </authorList>
    </citation>
    <scope>NUCLEOTIDE SEQUENCE [LARGE SCALE GENOMIC DNA]</scope>
</reference>
<dbReference type="OrthoDB" id="59470at2759"/>
<dbReference type="Gene3D" id="1.20.120.310">
    <property type="entry name" value="ERV/ALR sulfhydryl oxidase domain"/>
    <property type="match status" value="1"/>
</dbReference>
<feature type="compositionally biased region" description="Basic and acidic residues" evidence="7">
    <location>
        <begin position="224"/>
        <end position="242"/>
    </location>
</feature>
<dbReference type="PROSITE" id="PS51324">
    <property type="entry name" value="ERV_ALR"/>
    <property type="match status" value="1"/>
</dbReference>
<keyword evidence="6" id="KW-0812">Transmembrane</keyword>
<keyword evidence="2 6" id="KW-0285">Flavoprotein</keyword>
<keyword evidence="4 6" id="KW-0560">Oxidoreductase</keyword>
<organism evidence="9 10">
    <name type="scientific">Brettanomyces naardenensis</name>
    <name type="common">Yeast</name>
    <dbReference type="NCBI Taxonomy" id="13370"/>
    <lineage>
        <taxon>Eukaryota</taxon>
        <taxon>Fungi</taxon>
        <taxon>Dikarya</taxon>
        <taxon>Ascomycota</taxon>
        <taxon>Saccharomycotina</taxon>
        <taxon>Pichiomycetes</taxon>
        <taxon>Pichiales</taxon>
        <taxon>Pichiaceae</taxon>
        <taxon>Brettanomyces</taxon>
    </lineage>
</organism>
<evidence type="ECO:0000256" key="3">
    <source>
        <dbReference type="ARBA" id="ARBA00022827"/>
    </source>
</evidence>
<dbReference type="FunCoup" id="A0A448YRR4">
    <property type="interactions" value="17"/>
</dbReference>
<keyword evidence="3 6" id="KW-0274">FAD</keyword>
<comment type="catalytic activity">
    <reaction evidence="6">
        <text>2 R'C(R)SH + O2 = R'C(R)S-S(R)CR' + H2O2</text>
        <dbReference type="Rhea" id="RHEA:17357"/>
        <dbReference type="ChEBI" id="CHEBI:15379"/>
        <dbReference type="ChEBI" id="CHEBI:16240"/>
        <dbReference type="ChEBI" id="CHEBI:16520"/>
        <dbReference type="ChEBI" id="CHEBI:17412"/>
        <dbReference type="EC" id="1.8.3.2"/>
    </reaction>
</comment>
<sequence length="242" mass="27410">MRFLVRNGPGMQRFISRMATRSPGITILALVIVTTVLYFLSNTSFNDAASSLSNLDQHRQKLDHTDRIPSGSKNEKAEVEVDIPFMPKMGNATLRMELGRASWKLFHTILARYPDEPTGAQRDHLDTYIESFAQVYPCGDCARHFVKLLEKYPPQLNSRKNAAVWGCHIHNQVNKVLHHDIYDCATILEDYDCGCGADEESADYTLHGKSLKEMQDEKNDESDTQEHLDSIKVESKEEHIGG</sequence>
<dbReference type="InParanoid" id="A0A448YRR4"/>
<keyword evidence="10" id="KW-1185">Reference proteome</keyword>
<evidence type="ECO:0000313" key="10">
    <source>
        <dbReference type="Proteomes" id="UP000290900"/>
    </source>
</evidence>
<dbReference type="EC" id="1.8.3.2" evidence="6"/>
<evidence type="ECO:0000256" key="2">
    <source>
        <dbReference type="ARBA" id="ARBA00022630"/>
    </source>
</evidence>